<dbReference type="Pfam" id="PF01073">
    <property type="entry name" value="3Beta_HSD"/>
    <property type="match status" value="1"/>
</dbReference>
<dbReference type="SUPFAM" id="SSF51735">
    <property type="entry name" value="NAD(P)-binding Rossmann-fold domains"/>
    <property type="match status" value="1"/>
</dbReference>
<keyword evidence="1" id="KW-0560">Oxidoreductase</keyword>
<protein>
    <submittedName>
        <fullName evidence="4">NADPH-dependent methylglyoxal reductase Grp2p</fullName>
    </submittedName>
</protein>
<evidence type="ECO:0000256" key="1">
    <source>
        <dbReference type="ARBA" id="ARBA00023002"/>
    </source>
</evidence>
<dbReference type="EMBL" id="OZ004260">
    <property type="protein sequence ID" value="CAK7922063.1"/>
    <property type="molecule type" value="Genomic_DNA"/>
</dbReference>
<dbReference type="InterPro" id="IPR002225">
    <property type="entry name" value="3Beta_OHSteriod_DH/Estase"/>
</dbReference>
<keyword evidence="5" id="KW-1185">Reference proteome</keyword>
<organism evidence="4 5">
    <name type="scientific">[Candida] anglica</name>
    <dbReference type="NCBI Taxonomy" id="148631"/>
    <lineage>
        <taxon>Eukaryota</taxon>
        <taxon>Fungi</taxon>
        <taxon>Dikarya</taxon>
        <taxon>Ascomycota</taxon>
        <taxon>Saccharomycotina</taxon>
        <taxon>Pichiomycetes</taxon>
        <taxon>Debaryomycetaceae</taxon>
        <taxon>Kurtzmaniella</taxon>
    </lineage>
</organism>
<dbReference type="PANTHER" id="PTHR10366:SF564">
    <property type="entry name" value="STEROL-4-ALPHA-CARBOXYLATE 3-DEHYDROGENASE, DECARBOXYLATING"/>
    <property type="match status" value="1"/>
</dbReference>
<dbReference type="Proteomes" id="UP001497600">
    <property type="component" value="Chromosome H"/>
</dbReference>
<reference evidence="4 5" key="1">
    <citation type="submission" date="2024-01" db="EMBL/GenBank/DDBJ databases">
        <authorList>
            <consortium name="Genoscope - CEA"/>
            <person name="William W."/>
        </authorList>
    </citation>
    <scope>NUCLEOTIDE SEQUENCE [LARGE SCALE GENOMIC DNA]</scope>
    <source>
        <strain evidence="4 5">29B2s-10</strain>
    </source>
</reference>
<evidence type="ECO:0000313" key="4">
    <source>
        <dbReference type="EMBL" id="CAK7922063.1"/>
    </source>
</evidence>
<feature type="domain" description="3-beta hydroxysteroid dehydrogenase/isomerase" evidence="3">
    <location>
        <begin position="21"/>
        <end position="279"/>
    </location>
</feature>
<evidence type="ECO:0000259" key="3">
    <source>
        <dbReference type="Pfam" id="PF01073"/>
    </source>
</evidence>
<dbReference type="Gene3D" id="3.40.50.720">
    <property type="entry name" value="NAD(P)-binding Rossmann-like Domain"/>
    <property type="match status" value="1"/>
</dbReference>
<evidence type="ECO:0000313" key="5">
    <source>
        <dbReference type="Proteomes" id="UP001497600"/>
    </source>
</evidence>
<name>A0ABP0ELM6_9ASCO</name>
<comment type="similarity">
    <text evidence="2">Belongs to the NAD(P)-dependent epimerase/dehydratase family. Dihydroflavonol-4-reductase subfamily.</text>
</comment>
<gene>
    <name evidence="4" type="primary">GRP2</name>
    <name evidence="4" type="ORF">CAAN4_H22232</name>
</gene>
<dbReference type="InterPro" id="IPR050425">
    <property type="entry name" value="NAD(P)_dehydrat-like"/>
</dbReference>
<dbReference type="PANTHER" id="PTHR10366">
    <property type="entry name" value="NAD DEPENDENT EPIMERASE/DEHYDRATASE"/>
    <property type="match status" value="1"/>
</dbReference>
<proteinExistence type="inferred from homology"/>
<evidence type="ECO:0000256" key="2">
    <source>
        <dbReference type="ARBA" id="ARBA00023445"/>
    </source>
</evidence>
<accession>A0ABP0ELM6</accession>
<sequence>MGIDTIATTSTDNMNTQTIFVSGATGFIAQHLILQLLAKGYKVVGSVRSIAKGENLQQNMNSKNFNYEIVEDLQKEGAFETALLKHPDVTVFIHTASPVTFDSDDVEKDLLFPAINGTKNVLAAIKNVSPQITRVVITSSIAAIMNPDHDPTIMVDESTWNPTTWELAKINGCFGYFASKKFAERAAWEFLESERPNFTLTTINPAFVFGPQAFDSEVTSKLNLSNAIISDLLKIKPGEPVPDKSDPSIDVRDVATAHIIAIEKIEAIGKRIILKNEDYSNQLILDAINKGVPELRGKIAIGTPGTKKPLNFFNDQKSRQLLGLNYTSLETSVIETVRQFIKYQK</sequence>
<dbReference type="InterPro" id="IPR036291">
    <property type="entry name" value="NAD(P)-bd_dom_sf"/>
</dbReference>